<evidence type="ECO:0000256" key="3">
    <source>
        <dbReference type="ARBA" id="ARBA00022722"/>
    </source>
</evidence>
<dbReference type="GO" id="GO:0046872">
    <property type="term" value="F:metal ion binding"/>
    <property type="evidence" value="ECO:0007669"/>
    <property type="project" value="UniProtKB-KW"/>
</dbReference>
<reference evidence="11" key="1">
    <citation type="submission" date="2023-10" db="EMBL/GenBank/DDBJ databases">
        <title>Genome assembly of Pristionchus species.</title>
        <authorList>
            <person name="Yoshida K."/>
            <person name="Sommer R.J."/>
        </authorList>
    </citation>
    <scope>NUCLEOTIDE SEQUENCE</scope>
    <source>
        <strain evidence="11">RS5133</strain>
    </source>
</reference>
<organism evidence="11 12">
    <name type="scientific">Pristionchus fissidentatus</name>
    <dbReference type="NCBI Taxonomy" id="1538716"/>
    <lineage>
        <taxon>Eukaryota</taxon>
        <taxon>Metazoa</taxon>
        <taxon>Ecdysozoa</taxon>
        <taxon>Nematoda</taxon>
        <taxon>Chromadorea</taxon>
        <taxon>Rhabditida</taxon>
        <taxon>Rhabditina</taxon>
        <taxon>Diplogasteromorpha</taxon>
        <taxon>Diplogasteroidea</taxon>
        <taxon>Neodiplogasteridae</taxon>
        <taxon>Pristionchus</taxon>
    </lineage>
</organism>
<feature type="binding site" evidence="10">
    <location>
        <position position="112"/>
    </location>
    <ligand>
        <name>a divalent metal cation</name>
        <dbReference type="ChEBI" id="CHEBI:60240"/>
        <label>1</label>
    </ligand>
</feature>
<feature type="binding site" evidence="10">
    <location>
        <position position="148"/>
    </location>
    <ligand>
        <name>a divalent metal cation</name>
        <dbReference type="ChEBI" id="CHEBI:60240"/>
        <label>2</label>
    </ligand>
</feature>
<dbReference type="Pfam" id="PF01026">
    <property type="entry name" value="TatD_DNase"/>
    <property type="match status" value="1"/>
</dbReference>
<evidence type="ECO:0000256" key="2">
    <source>
        <dbReference type="ARBA" id="ARBA00022490"/>
    </source>
</evidence>
<keyword evidence="4 10" id="KW-0479">Metal-binding</keyword>
<comment type="function">
    <text evidence="9">Deoxyribonuclease which catalyzes (in vitro) the decatenation of kinetoplast DNA, which are circular DNA catenated to each other, producing linear DNA molecules. Plays an important role in chromosomal segregation and cell cycle progression during eye development probably via its DNA decatenation activity.</text>
</comment>
<keyword evidence="12" id="KW-1185">Reference proteome</keyword>
<evidence type="ECO:0000256" key="5">
    <source>
        <dbReference type="ARBA" id="ARBA00022801"/>
    </source>
</evidence>
<dbReference type="FunFam" id="3.20.20.140:FF:000018">
    <property type="entry name" value="3'-5' ssDNA/RNA exonuclease TatD"/>
    <property type="match status" value="1"/>
</dbReference>
<feature type="binding site" evidence="10">
    <location>
        <position position="226"/>
    </location>
    <ligand>
        <name>a divalent metal cation</name>
        <dbReference type="ChEBI" id="CHEBI:60240"/>
        <label>1</label>
    </ligand>
</feature>
<dbReference type="Proteomes" id="UP001432322">
    <property type="component" value="Unassembled WGS sequence"/>
</dbReference>
<dbReference type="InterPro" id="IPR050891">
    <property type="entry name" value="TatD-type_Hydrolase"/>
</dbReference>
<gene>
    <name evidence="11" type="ORF">PFISCL1PPCAC_1330</name>
</gene>
<dbReference type="SUPFAM" id="SSF51556">
    <property type="entry name" value="Metallo-dependent hydrolases"/>
    <property type="match status" value="1"/>
</dbReference>
<dbReference type="PANTHER" id="PTHR10060">
    <property type="entry name" value="TATD FAMILY DEOXYRIBONUCLEASE"/>
    <property type="match status" value="1"/>
</dbReference>
<evidence type="ECO:0000313" key="12">
    <source>
        <dbReference type="Proteomes" id="UP001432322"/>
    </source>
</evidence>
<evidence type="ECO:0000256" key="9">
    <source>
        <dbReference type="ARBA" id="ARBA00045223"/>
    </source>
</evidence>
<evidence type="ECO:0000313" key="11">
    <source>
        <dbReference type="EMBL" id="GMT10033.1"/>
    </source>
</evidence>
<keyword evidence="3" id="KW-0540">Nuclease</keyword>
<dbReference type="PIRSF" id="PIRSF005902">
    <property type="entry name" value="DNase_TatD"/>
    <property type="match status" value="1"/>
</dbReference>
<evidence type="ECO:0000256" key="8">
    <source>
        <dbReference type="ARBA" id="ARBA00039767"/>
    </source>
</evidence>
<dbReference type="Gene3D" id="3.20.20.140">
    <property type="entry name" value="Metal-dependent hydrolases"/>
    <property type="match status" value="1"/>
</dbReference>
<keyword evidence="6" id="KW-0269">Exonuclease</keyword>
<dbReference type="GO" id="GO:0008310">
    <property type="term" value="F:single-stranded DNA 3'-5' DNA exonuclease activity"/>
    <property type="evidence" value="ECO:0007669"/>
    <property type="project" value="TreeGrafter"/>
</dbReference>
<dbReference type="InterPro" id="IPR001130">
    <property type="entry name" value="TatD-like"/>
</dbReference>
<evidence type="ECO:0000256" key="7">
    <source>
        <dbReference type="ARBA" id="ARBA00022842"/>
    </source>
</evidence>
<proteinExistence type="inferred from homology"/>
<feature type="non-terminal residue" evidence="11">
    <location>
        <position position="1"/>
    </location>
</feature>
<dbReference type="CDD" id="cd01310">
    <property type="entry name" value="TatD_DNAse"/>
    <property type="match status" value="1"/>
</dbReference>
<feature type="binding site" evidence="10">
    <location>
        <position position="173"/>
    </location>
    <ligand>
        <name>a divalent metal cation</name>
        <dbReference type="ChEBI" id="CHEBI:60240"/>
        <label>2</label>
    </ligand>
</feature>
<name>A0AAV5UV42_9BILA</name>
<accession>A0AAV5UV42</accession>
<evidence type="ECO:0000256" key="10">
    <source>
        <dbReference type="PIRSR" id="PIRSR005902-1"/>
    </source>
</evidence>
<protein>
    <recommendedName>
        <fullName evidence="8">Deoxyribonuclease TATDN1</fullName>
    </recommendedName>
</protein>
<keyword evidence="5" id="KW-0378">Hydrolase</keyword>
<keyword evidence="7" id="KW-0460">Magnesium</keyword>
<evidence type="ECO:0000256" key="1">
    <source>
        <dbReference type="ARBA" id="ARBA00009275"/>
    </source>
</evidence>
<evidence type="ECO:0000256" key="6">
    <source>
        <dbReference type="ARBA" id="ARBA00022839"/>
    </source>
</evidence>
<comment type="caution">
    <text evidence="11">The sequence shown here is derived from an EMBL/GenBank/DDBJ whole genome shotgun (WGS) entry which is preliminary data.</text>
</comment>
<dbReference type="EMBL" id="BTSY01000001">
    <property type="protein sequence ID" value="GMT10033.1"/>
    <property type="molecule type" value="Genomic_DNA"/>
</dbReference>
<evidence type="ECO:0000256" key="4">
    <source>
        <dbReference type="ARBA" id="ARBA00022723"/>
    </source>
</evidence>
<sequence>FRLFRSSIRQLSVVGRRMYELVDIGANLGHPSYKKDLNEVIERSKQAGISKLMITGTCEKISKEAARMAEGHPGYLYFTAGVHPHDAKDWREGTEGTMRELLASPQCVAVGECGLDYNRNFSPPEKQREVFEKQLDIACELGRSLFIHEREAHEDMVRFLSERAEKLPAAVIHCFTGTVEEAEKYLSMGLYIGLTGFLWKDKSDNGVQAGLKSGKIPIERLLLETDAPFMYPKVNDKKLPKEVREAISEEAKTMHKHASFNRNEPCALPAICEMIAAFSGRKPEEVASITTENAKRIYGLS</sequence>
<dbReference type="InterPro" id="IPR032466">
    <property type="entry name" value="Metal_Hydrolase"/>
</dbReference>
<dbReference type="GO" id="GO:0005829">
    <property type="term" value="C:cytosol"/>
    <property type="evidence" value="ECO:0007669"/>
    <property type="project" value="TreeGrafter"/>
</dbReference>
<comment type="similarity">
    <text evidence="1">Belongs to the metallo-dependent hydrolases superfamily. TatD-type hydrolase family.</text>
</comment>
<dbReference type="PANTHER" id="PTHR10060:SF15">
    <property type="entry name" value="DEOXYRIBONUCLEASE TATDN1"/>
    <property type="match status" value="1"/>
</dbReference>
<keyword evidence="2" id="KW-0963">Cytoplasm</keyword>
<dbReference type="AlphaFoldDB" id="A0AAV5UV42"/>